<keyword evidence="4 7" id="KW-0456">Lyase</keyword>
<feature type="signal peptide" evidence="8">
    <location>
        <begin position="1"/>
        <end position="25"/>
    </location>
</feature>
<accession>A0A7S2PU27</accession>
<evidence type="ECO:0000313" key="10">
    <source>
        <dbReference type="EMBL" id="CAD9617561.1"/>
    </source>
</evidence>
<dbReference type="CDD" id="cd06578">
    <property type="entry name" value="HemD"/>
    <property type="match status" value="1"/>
</dbReference>
<dbReference type="AlphaFoldDB" id="A0A7S2PU27"/>
<keyword evidence="8" id="KW-0732">Signal</keyword>
<evidence type="ECO:0000256" key="4">
    <source>
        <dbReference type="ARBA" id="ARBA00023239"/>
    </source>
</evidence>
<dbReference type="EC" id="4.2.1.75" evidence="3 7"/>
<feature type="domain" description="Tetrapyrrole biosynthesis uroporphyrinogen III synthase" evidence="9">
    <location>
        <begin position="97"/>
        <end position="310"/>
    </location>
</feature>
<keyword evidence="5 7" id="KW-0627">Porphyrin biosynthesis</keyword>
<proteinExistence type="inferred from homology"/>
<dbReference type="InterPro" id="IPR039793">
    <property type="entry name" value="UROS/Hem4"/>
</dbReference>
<evidence type="ECO:0000256" key="1">
    <source>
        <dbReference type="ARBA" id="ARBA00004772"/>
    </source>
</evidence>
<dbReference type="GO" id="GO:0006782">
    <property type="term" value="P:protoporphyrinogen IX biosynthetic process"/>
    <property type="evidence" value="ECO:0007669"/>
    <property type="project" value="UniProtKB-UniRule"/>
</dbReference>
<dbReference type="Pfam" id="PF02602">
    <property type="entry name" value="HEM4"/>
    <property type="match status" value="1"/>
</dbReference>
<reference evidence="10" key="1">
    <citation type="submission" date="2021-01" db="EMBL/GenBank/DDBJ databases">
        <authorList>
            <person name="Corre E."/>
            <person name="Pelletier E."/>
            <person name="Niang G."/>
            <person name="Scheremetjew M."/>
            <person name="Finn R."/>
            <person name="Kale V."/>
            <person name="Holt S."/>
            <person name="Cochrane G."/>
            <person name="Meng A."/>
            <person name="Brown T."/>
            <person name="Cohen L."/>
        </authorList>
    </citation>
    <scope>NUCLEOTIDE SEQUENCE</scope>
    <source>
        <strain evidence="10">SM1012Den-03</strain>
    </source>
</reference>
<organism evidence="10">
    <name type="scientific">Skeletonema marinoi</name>
    <dbReference type="NCBI Taxonomy" id="267567"/>
    <lineage>
        <taxon>Eukaryota</taxon>
        <taxon>Sar</taxon>
        <taxon>Stramenopiles</taxon>
        <taxon>Ochrophyta</taxon>
        <taxon>Bacillariophyta</taxon>
        <taxon>Coscinodiscophyceae</taxon>
        <taxon>Thalassiosirophycidae</taxon>
        <taxon>Thalassiosirales</taxon>
        <taxon>Skeletonemataceae</taxon>
        <taxon>Skeletonema</taxon>
        <taxon>Skeletonema marinoi-dohrnii complex</taxon>
    </lineage>
</organism>
<comment type="pathway">
    <text evidence="1 7">Porphyrin-containing compound metabolism; protoporphyrin-IX biosynthesis; coproporphyrinogen-III from 5-aminolevulinate: step 3/4.</text>
</comment>
<dbReference type="InterPro" id="IPR036108">
    <property type="entry name" value="4pyrrol_syn_uPrphyn_synt_sf"/>
</dbReference>
<evidence type="ECO:0000256" key="7">
    <source>
        <dbReference type="RuleBase" id="RU366031"/>
    </source>
</evidence>
<dbReference type="InterPro" id="IPR003754">
    <property type="entry name" value="4pyrrol_synth_uPrphyn_synth"/>
</dbReference>
<evidence type="ECO:0000259" key="9">
    <source>
        <dbReference type="Pfam" id="PF02602"/>
    </source>
</evidence>
<evidence type="ECO:0000256" key="5">
    <source>
        <dbReference type="ARBA" id="ARBA00023244"/>
    </source>
</evidence>
<comment type="function">
    <text evidence="7">Catalyzes cyclization of the linear tetrapyrrole, hydroxymethylbilane, to the macrocyclic uroporphyrinogen III.</text>
</comment>
<sequence length="326" mass="34585">MIASSNMVIVATLLLLMSAASHVASFSHVSSAGKRNCWLHSQATDLEMTNNGRSTTESPSFVIALTREEGKNGKLNKALQSNSNIKQIISSSSGSAMEVNEIPCIAHADGPDSDILGKTLSSSDFDYVAITSPEAAKVFATAWIDEGRPKVGSVAAVGKATQEALKAYGIDVAFVPSKATAATLVKELPTLEEATNEGRSTSLLYPASAKAQDTLQNGLEERGFIVTRLNTYDTVTATWTPEEESLAKSTTVACFASPSAVKAWVKNTAQLDCPRALAACIGETSFAACKKNGWKEEDIFYPEKPGIDGWAESVANALQCFAEDKC</sequence>
<evidence type="ECO:0000256" key="8">
    <source>
        <dbReference type="SAM" id="SignalP"/>
    </source>
</evidence>
<dbReference type="GO" id="GO:0006780">
    <property type="term" value="P:uroporphyrinogen III biosynthetic process"/>
    <property type="evidence" value="ECO:0007669"/>
    <property type="project" value="UniProtKB-UniRule"/>
</dbReference>
<name>A0A7S2PU27_9STRA</name>
<protein>
    <recommendedName>
        <fullName evidence="3 7">Uroporphyrinogen-III synthase</fullName>
        <ecNumber evidence="3 7">4.2.1.75</ecNumber>
    </recommendedName>
</protein>
<dbReference type="Gene3D" id="3.40.50.10090">
    <property type="match status" value="2"/>
</dbReference>
<feature type="chain" id="PRO_5031193618" description="Uroporphyrinogen-III synthase" evidence="8">
    <location>
        <begin position="26"/>
        <end position="326"/>
    </location>
</feature>
<evidence type="ECO:0000256" key="2">
    <source>
        <dbReference type="ARBA" id="ARBA00008133"/>
    </source>
</evidence>
<evidence type="ECO:0000256" key="3">
    <source>
        <dbReference type="ARBA" id="ARBA00013109"/>
    </source>
</evidence>
<evidence type="ECO:0000256" key="6">
    <source>
        <dbReference type="ARBA" id="ARBA00048617"/>
    </source>
</evidence>
<dbReference type="UniPathway" id="UPA00251">
    <property type="reaction ID" value="UER00320"/>
</dbReference>
<dbReference type="GO" id="GO:0004852">
    <property type="term" value="F:uroporphyrinogen-III synthase activity"/>
    <property type="evidence" value="ECO:0007669"/>
    <property type="project" value="UniProtKB-UniRule"/>
</dbReference>
<dbReference type="EMBL" id="HBGZ01022711">
    <property type="protein sequence ID" value="CAD9617561.1"/>
    <property type="molecule type" value="Transcribed_RNA"/>
</dbReference>
<gene>
    <name evidence="10" type="ORF">SMAR0320_LOCUS16254</name>
</gene>
<dbReference type="PANTHER" id="PTHR38042">
    <property type="entry name" value="UROPORPHYRINOGEN-III SYNTHASE, CHLOROPLASTIC"/>
    <property type="match status" value="1"/>
</dbReference>
<dbReference type="PANTHER" id="PTHR38042:SF1">
    <property type="entry name" value="UROPORPHYRINOGEN-III SYNTHASE, CHLOROPLASTIC"/>
    <property type="match status" value="1"/>
</dbReference>
<comment type="similarity">
    <text evidence="2 7">Belongs to the uroporphyrinogen-III synthase family.</text>
</comment>
<comment type="catalytic activity">
    <reaction evidence="6 7">
        <text>hydroxymethylbilane = uroporphyrinogen III + H2O</text>
        <dbReference type="Rhea" id="RHEA:18965"/>
        <dbReference type="ChEBI" id="CHEBI:15377"/>
        <dbReference type="ChEBI" id="CHEBI:57308"/>
        <dbReference type="ChEBI" id="CHEBI:57845"/>
        <dbReference type="EC" id="4.2.1.75"/>
    </reaction>
</comment>
<dbReference type="SUPFAM" id="SSF69618">
    <property type="entry name" value="HemD-like"/>
    <property type="match status" value="1"/>
</dbReference>